<name>A0A7R9A918_9CRUS</name>
<protein>
    <submittedName>
        <fullName evidence="5">Uncharacterized protein</fullName>
    </submittedName>
</protein>
<dbReference type="InterPro" id="IPR001611">
    <property type="entry name" value="Leu-rich_rpt"/>
</dbReference>
<dbReference type="SMART" id="SM00364">
    <property type="entry name" value="LRR_BAC"/>
    <property type="match status" value="5"/>
</dbReference>
<evidence type="ECO:0000256" key="2">
    <source>
        <dbReference type="ARBA" id="ARBA00022737"/>
    </source>
</evidence>
<reference evidence="5" key="1">
    <citation type="submission" date="2020-11" db="EMBL/GenBank/DDBJ databases">
        <authorList>
            <person name="Tran Van P."/>
        </authorList>
    </citation>
    <scope>NUCLEOTIDE SEQUENCE</scope>
</reference>
<dbReference type="PANTHER" id="PTHR24366">
    <property type="entry name" value="IG(IMMUNOGLOBULIN) AND LRR(LEUCINE RICH REPEAT) DOMAINS"/>
    <property type="match status" value="1"/>
</dbReference>
<organism evidence="5">
    <name type="scientific">Darwinula stevensoni</name>
    <dbReference type="NCBI Taxonomy" id="69355"/>
    <lineage>
        <taxon>Eukaryota</taxon>
        <taxon>Metazoa</taxon>
        <taxon>Ecdysozoa</taxon>
        <taxon>Arthropoda</taxon>
        <taxon>Crustacea</taxon>
        <taxon>Oligostraca</taxon>
        <taxon>Ostracoda</taxon>
        <taxon>Podocopa</taxon>
        <taxon>Podocopida</taxon>
        <taxon>Darwinulocopina</taxon>
        <taxon>Darwinuloidea</taxon>
        <taxon>Darwinulidae</taxon>
        <taxon>Darwinula</taxon>
    </lineage>
</organism>
<dbReference type="AlphaFoldDB" id="A0A7R9A918"/>
<dbReference type="Proteomes" id="UP000677054">
    <property type="component" value="Unassembled WGS sequence"/>
</dbReference>
<evidence type="ECO:0000256" key="4">
    <source>
        <dbReference type="SAM" id="Phobius"/>
    </source>
</evidence>
<dbReference type="PROSITE" id="PS51450">
    <property type="entry name" value="LRR"/>
    <property type="match status" value="1"/>
</dbReference>
<keyword evidence="4" id="KW-0812">Transmembrane</keyword>
<dbReference type="Gene3D" id="3.80.10.10">
    <property type="entry name" value="Ribonuclease Inhibitor"/>
    <property type="match status" value="2"/>
</dbReference>
<dbReference type="EMBL" id="CAJPEV010002410">
    <property type="protein sequence ID" value="CAG0896790.1"/>
    <property type="molecule type" value="Genomic_DNA"/>
</dbReference>
<dbReference type="SUPFAM" id="SSF52058">
    <property type="entry name" value="L domain-like"/>
    <property type="match status" value="2"/>
</dbReference>
<sequence length="758" mass="85317">METQFKLERNIQITELSEEVLGNISLQIMTVNNTVVKRIHPSVIAPSEDRLSESLQLLSISRNDLSRVDENGWETPNLTFLDMGYNPLPKFPSSVIKSLSKLQTFLCPNCNLGPTLTKGMLEFHSKTLGTVSLWNNGISIMESEAITGVTAGTTIFLSGNNISTLEEEIFRPILEVISKGRGFLYIHYNPIQCDCSLAWLALRPELLRKVQGRCASGQFELSNSMDITELSDDVFGDLSFQVIMVGNTAVKRIHPSVILSSEDRLVNFTIRNSPLEEFPFYLLPRFPRLKILSLVNNSLTSVPELRSESLQLLSISRNKITRLEENAWVTPNLKFLDIGDNPLSGIPSAVIMSLEKLEKFWCSGCNLGPTISTGVLQFQSEALKMVSLWSNGISGLEPKAITGIKANTEVHLTRNKIATLNEETFRPILEIMPVGMGFLDLKGKPVTRTSMPNANVMGSVGMVVTSLGIISIVVFIVSSISYYRIRKTRTQNLVLIRNESERFRRGQPENINPSLGLSEQADLLPYYEDWEFPPEKLRLDGENDSGNEILAANKQQVHSQGKVLPRTFSTSDLVSWAYQISQGMEYLVSQKRLFDMNKPFEEMNAEFFEENKGYLRMMRSETFDDRYLRPLRFQNDYVRKVVPPCKASISSEEYLEMDADYLPMVASGSIEYGVYVNEKSRERKEDPGAVINMSNEENATFKREINSANVSQTITARESSMVGELHGFQSEQEESNDESRLPDDYYLDMTSSVPSTAS</sequence>
<evidence type="ECO:0000256" key="3">
    <source>
        <dbReference type="SAM" id="MobiDB-lite"/>
    </source>
</evidence>
<keyword evidence="6" id="KW-1185">Reference proteome</keyword>
<feature type="compositionally biased region" description="Polar residues" evidence="3">
    <location>
        <begin position="749"/>
        <end position="758"/>
    </location>
</feature>
<keyword evidence="1" id="KW-0433">Leucine-rich repeat</keyword>
<accession>A0A7R9A918</accession>
<dbReference type="EMBL" id="LR901927">
    <property type="protein sequence ID" value="CAD7249634.1"/>
    <property type="molecule type" value="Genomic_DNA"/>
</dbReference>
<dbReference type="PANTHER" id="PTHR24366:SF170">
    <property type="entry name" value="RE50361P"/>
    <property type="match status" value="1"/>
</dbReference>
<keyword evidence="2" id="KW-0677">Repeat</keyword>
<gene>
    <name evidence="5" type="ORF">DSTB1V02_LOCUS9422</name>
</gene>
<dbReference type="SMART" id="SM00369">
    <property type="entry name" value="LRR_TYP"/>
    <property type="match status" value="6"/>
</dbReference>
<feature type="transmembrane region" description="Helical" evidence="4">
    <location>
        <begin position="456"/>
        <end position="483"/>
    </location>
</feature>
<keyword evidence="4" id="KW-0472">Membrane</keyword>
<evidence type="ECO:0000313" key="6">
    <source>
        <dbReference type="Proteomes" id="UP000677054"/>
    </source>
</evidence>
<dbReference type="InterPro" id="IPR032675">
    <property type="entry name" value="LRR_dom_sf"/>
</dbReference>
<dbReference type="InterPro" id="IPR003591">
    <property type="entry name" value="Leu-rich_rpt_typical-subtyp"/>
</dbReference>
<feature type="region of interest" description="Disordered" evidence="3">
    <location>
        <begin position="721"/>
        <end position="758"/>
    </location>
</feature>
<evidence type="ECO:0000313" key="5">
    <source>
        <dbReference type="EMBL" id="CAD7249634.1"/>
    </source>
</evidence>
<dbReference type="OrthoDB" id="5954366at2759"/>
<evidence type="ECO:0000256" key="1">
    <source>
        <dbReference type="ARBA" id="ARBA00022614"/>
    </source>
</evidence>
<keyword evidence="4" id="KW-1133">Transmembrane helix</keyword>
<proteinExistence type="predicted"/>